<feature type="compositionally biased region" description="Pro residues" evidence="6">
    <location>
        <begin position="293"/>
        <end position="304"/>
    </location>
</feature>
<gene>
    <name evidence="8" type="ORF">BU14_0872s0003</name>
</gene>
<sequence length="612" mass="64433">MRARRGGRGRRQGLRRRRSQPALTCRVADAAGRQRRRDRRCSRCECQARGGKPWRRGRGGRCHAVRVDYGDAAAGAAARPRLADGARRDRGAARPAAAVERWRRQVARGRLRGGARRGQMGPSPGAHARHPPGRLSWRGRGGRRVRRRRWRRRRHRRRGHAAGTTDAALDAPRGTSGALTARRRGRLGAKIETGSAWQSLPPRALAAAAGHHGAKMIKTDHIQDERNRAVPFTKRKTGLLKKAREPSILCDCETAVHNTNGRCFEFASGDTSRTLTRFASFQGTVELRGLAELPPPPPPFPTPPTTDGGCEGAAGPADCGGCGGASSAAAGCGKIGYAAAATPPRPPAAQQFTTSSSTSEASGRPRRRATSARHDGYGGGDGPVADARFAYPPAGASGPAAAGGCQALPAAATGKQAPEVSGKAVAVAATGHFQRRRHRRRVTCNRRHRAGSGVAGSHPPNPHLPSRRQRRRGVLPPPPPLRRPPVQRVTTATESGGLHPPRCPRAAVGGGGTVCAGYSPPAGDTPRRAGGRGWSPAAAAAARKTWQGMTRRPHRRAPATPWPSGTMRGAAPARAAAPRRHFGGGTGRPVGEQPQARPRVAAALPAPGGADT</sequence>
<evidence type="ECO:0000256" key="5">
    <source>
        <dbReference type="ARBA" id="ARBA00023242"/>
    </source>
</evidence>
<protein>
    <recommendedName>
        <fullName evidence="7">MADS-box domain-containing protein</fullName>
    </recommendedName>
</protein>
<dbReference type="Pfam" id="PF00319">
    <property type="entry name" value="SRF-TF"/>
    <property type="match status" value="1"/>
</dbReference>
<dbReference type="SMR" id="A0A1X6NNL6"/>
<feature type="region of interest" description="Disordered" evidence="6">
    <location>
        <begin position="342"/>
        <end position="390"/>
    </location>
</feature>
<dbReference type="AlphaFoldDB" id="A0A1X6NNL6"/>
<feature type="region of interest" description="Disordered" evidence="6">
    <location>
        <begin position="519"/>
        <end position="612"/>
    </location>
</feature>
<dbReference type="SMART" id="SM00432">
    <property type="entry name" value="MADS"/>
    <property type="match status" value="1"/>
</dbReference>
<evidence type="ECO:0000256" key="3">
    <source>
        <dbReference type="ARBA" id="ARBA00023125"/>
    </source>
</evidence>
<dbReference type="GO" id="GO:0046983">
    <property type="term" value="F:protein dimerization activity"/>
    <property type="evidence" value="ECO:0007669"/>
    <property type="project" value="InterPro"/>
</dbReference>
<dbReference type="PRINTS" id="PR00404">
    <property type="entry name" value="MADSDOMAIN"/>
</dbReference>
<dbReference type="EMBL" id="KV919299">
    <property type="protein sequence ID" value="OSX70177.1"/>
    <property type="molecule type" value="Genomic_DNA"/>
</dbReference>
<evidence type="ECO:0000259" key="7">
    <source>
        <dbReference type="PROSITE" id="PS50066"/>
    </source>
</evidence>
<evidence type="ECO:0000256" key="1">
    <source>
        <dbReference type="ARBA" id="ARBA00004123"/>
    </source>
</evidence>
<evidence type="ECO:0000256" key="4">
    <source>
        <dbReference type="ARBA" id="ARBA00023163"/>
    </source>
</evidence>
<dbReference type="GO" id="GO:0045944">
    <property type="term" value="P:positive regulation of transcription by RNA polymerase II"/>
    <property type="evidence" value="ECO:0007669"/>
    <property type="project" value="TreeGrafter"/>
</dbReference>
<dbReference type="GO" id="GO:0000981">
    <property type="term" value="F:DNA-binding transcription factor activity, RNA polymerase II-specific"/>
    <property type="evidence" value="ECO:0007669"/>
    <property type="project" value="TreeGrafter"/>
</dbReference>
<feature type="region of interest" description="Disordered" evidence="6">
    <location>
        <begin position="430"/>
        <end position="505"/>
    </location>
</feature>
<keyword evidence="4" id="KW-0804">Transcription</keyword>
<feature type="compositionally biased region" description="Basic residues" evidence="6">
    <location>
        <begin position="140"/>
        <end position="160"/>
    </location>
</feature>
<evidence type="ECO:0000256" key="6">
    <source>
        <dbReference type="SAM" id="MobiDB-lite"/>
    </source>
</evidence>
<keyword evidence="2" id="KW-0805">Transcription regulation</keyword>
<feature type="region of interest" description="Disordered" evidence="6">
    <location>
        <begin position="1"/>
        <end position="32"/>
    </location>
</feature>
<dbReference type="PROSITE" id="PS50066">
    <property type="entry name" value="MADS_BOX_2"/>
    <property type="match status" value="1"/>
</dbReference>
<keyword evidence="9" id="KW-1185">Reference proteome</keyword>
<dbReference type="Gene3D" id="3.40.1810.10">
    <property type="entry name" value="Transcription factor, MADS-box"/>
    <property type="match status" value="1"/>
</dbReference>
<name>A0A1X6NNL6_PORUM</name>
<dbReference type="OrthoDB" id="5967at2759"/>
<proteinExistence type="predicted"/>
<feature type="region of interest" description="Disordered" evidence="6">
    <location>
        <begin position="110"/>
        <end position="185"/>
    </location>
</feature>
<evidence type="ECO:0000313" key="8">
    <source>
        <dbReference type="EMBL" id="OSX70177.1"/>
    </source>
</evidence>
<keyword evidence="5" id="KW-0539">Nucleus</keyword>
<organism evidence="8 9">
    <name type="scientific">Porphyra umbilicalis</name>
    <name type="common">Purple laver</name>
    <name type="synonym">Red alga</name>
    <dbReference type="NCBI Taxonomy" id="2786"/>
    <lineage>
        <taxon>Eukaryota</taxon>
        <taxon>Rhodophyta</taxon>
        <taxon>Bangiophyceae</taxon>
        <taxon>Bangiales</taxon>
        <taxon>Bangiaceae</taxon>
        <taxon>Porphyra</taxon>
    </lineage>
</organism>
<feature type="compositionally biased region" description="Low complexity" evidence="6">
    <location>
        <begin position="534"/>
        <end position="543"/>
    </location>
</feature>
<feature type="compositionally biased region" description="Basic residues" evidence="6">
    <location>
        <begin position="1"/>
        <end position="19"/>
    </location>
</feature>
<feature type="domain" description="MADS-box" evidence="7">
    <location>
        <begin position="212"/>
        <end position="270"/>
    </location>
</feature>
<keyword evidence="3" id="KW-0238">DNA-binding</keyword>
<evidence type="ECO:0000256" key="2">
    <source>
        <dbReference type="ARBA" id="ARBA00023015"/>
    </source>
</evidence>
<feature type="compositionally biased region" description="Basic residues" evidence="6">
    <location>
        <begin position="433"/>
        <end position="450"/>
    </location>
</feature>
<dbReference type="SUPFAM" id="SSF55455">
    <property type="entry name" value="SRF-like"/>
    <property type="match status" value="1"/>
</dbReference>
<dbReference type="PANTHER" id="PTHR11945:SF534">
    <property type="entry name" value="MYOCYTE-SPECIFIC ENHANCER FACTOR 2"/>
    <property type="match status" value="1"/>
</dbReference>
<feature type="compositionally biased region" description="Low complexity" evidence="6">
    <location>
        <begin position="593"/>
        <end position="612"/>
    </location>
</feature>
<dbReference type="InterPro" id="IPR002100">
    <property type="entry name" value="TF_MADSbox"/>
</dbReference>
<dbReference type="GO" id="GO:0005634">
    <property type="term" value="C:nucleus"/>
    <property type="evidence" value="ECO:0007669"/>
    <property type="project" value="UniProtKB-SubCell"/>
</dbReference>
<accession>A0A1X6NNL6</accession>
<comment type="subcellular location">
    <subcellularLocation>
        <location evidence="1">Nucleus</location>
    </subcellularLocation>
</comment>
<feature type="region of interest" description="Disordered" evidence="6">
    <location>
        <begin position="289"/>
        <end position="309"/>
    </location>
</feature>
<reference evidence="8 9" key="1">
    <citation type="submission" date="2017-03" db="EMBL/GenBank/DDBJ databases">
        <title>WGS assembly of Porphyra umbilicalis.</title>
        <authorList>
            <person name="Brawley S.H."/>
            <person name="Blouin N.A."/>
            <person name="Ficko-Blean E."/>
            <person name="Wheeler G.L."/>
            <person name="Lohr M."/>
            <person name="Goodson H.V."/>
            <person name="Jenkins J.W."/>
            <person name="Blaby-Haas C.E."/>
            <person name="Helliwell K.E."/>
            <person name="Chan C."/>
            <person name="Marriage T."/>
            <person name="Bhattacharya D."/>
            <person name="Klein A.S."/>
            <person name="Badis Y."/>
            <person name="Brodie J."/>
            <person name="Cao Y."/>
            <person name="Collen J."/>
            <person name="Dittami S.M."/>
            <person name="Gachon C.M."/>
            <person name="Green B.R."/>
            <person name="Karpowicz S."/>
            <person name="Kim J.W."/>
            <person name="Kudahl U."/>
            <person name="Lin S."/>
            <person name="Michel G."/>
            <person name="Mittag M."/>
            <person name="Olson B.J."/>
            <person name="Pangilinan J."/>
            <person name="Peng Y."/>
            <person name="Qiu H."/>
            <person name="Shu S."/>
            <person name="Singer J.T."/>
            <person name="Smith A.G."/>
            <person name="Sprecher B.N."/>
            <person name="Wagner V."/>
            <person name="Wang W."/>
            <person name="Wang Z.-Y."/>
            <person name="Yan J."/>
            <person name="Yarish C."/>
            <person name="Zoeuner-Riek S."/>
            <person name="Zhuang Y."/>
            <person name="Zou Y."/>
            <person name="Lindquist E.A."/>
            <person name="Grimwood J."/>
            <person name="Barry K."/>
            <person name="Rokhsar D.S."/>
            <person name="Schmutz J."/>
            <person name="Stiller J.W."/>
            <person name="Grossman A.R."/>
            <person name="Prochnik S.E."/>
        </authorList>
    </citation>
    <scope>NUCLEOTIDE SEQUENCE [LARGE SCALE GENOMIC DNA]</scope>
    <source>
        <strain evidence="8">4086291</strain>
    </source>
</reference>
<dbReference type="GO" id="GO:0000978">
    <property type="term" value="F:RNA polymerase II cis-regulatory region sequence-specific DNA binding"/>
    <property type="evidence" value="ECO:0007669"/>
    <property type="project" value="TreeGrafter"/>
</dbReference>
<dbReference type="Proteomes" id="UP000218209">
    <property type="component" value="Unassembled WGS sequence"/>
</dbReference>
<dbReference type="PANTHER" id="PTHR11945">
    <property type="entry name" value="MADS BOX PROTEIN"/>
    <property type="match status" value="1"/>
</dbReference>
<evidence type="ECO:0000313" key="9">
    <source>
        <dbReference type="Proteomes" id="UP000218209"/>
    </source>
</evidence>
<dbReference type="InterPro" id="IPR036879">
    <property type="entry name" value="TF_MADSbox_sf"/>
</dbReference>